<evidence type="ECO:0000259" key="2">
    <source>
        <dbReference type="PROSITE" id="PS50222"/>
    </source>
</evidence>
<feature type="signal peptide" evidence="1">
    <location>
        <begin position="1"/>
        <end position="16"/>
    </location>
</feature>
<dbReference type="PROSITE" id="PS00018">
    <property type="entry name" value="EF_HAND_1"/>
    <property type="match status" value="1"/>
</dbReference>
<protein>
    <recommendedName>
        <fullName evidence="2">EF-hand domain-containing protein</fullName>
    </recommendedName>
</protein>
<name>A0ABT3P3X4_9ALTE</name>
<dbReference type="InterPro" id="IPR011992">
    <property type="entry name" value="EF-hand-dom_pair"/>
</dbReference>
<organism evidence="3 4">
    <name type="scientific">Alteromonas aquimaris</name>
    <dbReference type="NCBI Taxonomy" id="2998417"/>
    <lineage>
        <taxon>Bacteria</taxon>
        <taxon>Pseudomonadati</taxon>
        <taxon>Pseudomonadota</taxon>
        <taxon>Gammaproteobacteria</taxon>
        <taxon>Alteromonadales</taxon>
        <taxon>Alteromonadaceae</taxon>
        <taxon>Alteromonas/Salinimonas group</taxon>
        <taxon>Alteromonas</taxon>
    </lineage>
</organism>
<evidence type="ECO:0000313" key="3">
    <source>
        <dbReference type="EMBL" id="MCW8107465.1"/>
    </source>
</evidence>
<feature type="domain" description="EF-hand" evidence="2">
    <location>
        <begin position="46"/>
        <end position="81"/>
    </location>
</feature>
<dbReference type="PROSITE" id="PS50222">
    <property type="entry name" value="EF_HAND_2"/>
    <property type="match status" value="1"/>
</dbReference>
<dbReference type="SUPFAM" id="SSF47473">
    <property type="entry name" value="EF-hand"/>
    <property type="match status" value="1"/>
</dbReference>
<keyword evidence="4" id="KW-1185">Reference proteome</keyword>
<evidence type="ECO:0000313" key="4">
    <source>
        <dbReference type="Proteomes" id="UP001142810"/>
    </source>
</evidence>
<keyword evidence="1" id="KW-0732">Signal</keyword>
<evidence type="ECO:0000256" key="1">
    <source>
        <dbReference type="SAM" id="SignalP"/>
    </source>
</evidence>
<sequence length="192" mass="21606">MKKLVTVIAMSTVALACTPADENVKISTNFAELDKDQSGYLTEKETESQAIANYFEKIDVDMDERISVIEFNDYLTTTPEVFDENVQMAAAIELDGDALRTEEKPTDYASEKANQIESEGSEEFSPQTDDELLATSEFNMMDTDRNGEVSKSEAARSGLIEEFNRMDTNNDQLITMVEFSQYQSKERSPRGE</sequence>
<dbReference type="RefSeq" id="WP_265616171.1">
    <property type="nucleotide sequence ID" value="NZ_JAPFRD010000004.1"/>
</dbReference>
<feature type="chain" id="PRO_5047411870" description="EF-hand domain-containing protein" evidence="1">
    <location>
        <begin position="17"/>
        <end position="192"/>
    </location>
</feature>
<dbReference type="Proteomes" id="UP001142810">
    <property type="component" value="Unassembled WGS sequence"/>
</dbReference>
<comment type="caution">
    <text evidence="3">The sequence shown here is derived from an EMBL/GenBank/DDBJ whole genome shotgun (WGS) entry which is preliminary data.</text>
</comment>
<dbReference type="EMBL" id="JAPFRD010000004">
    <property type="protein sequence ID" value="MCW8107465.1"/>
    <property type="molecule type" value="Genomic_DNA"/>
</dbReference>
<dbReference type="Pfam" id="PF13202">
    <property type="entry name" value="EF-hand_5"/>
    <property type="match status" value="1"/>
</dbReference>
<dbReference type="InterPro" id="IPR018247">
    <property type="entry name" value="EF_Hand_1_Ca_BS"/>
</dbReference>
<dbReference type="PROSITE" id="PS51257">
    <property type="entry name" value="PROKAR_LIPOPROTEIN"/>
    <property type="match status" value="1"/>
</dbReference>
<dbReference type="Gene3D" id="1.10.238.10">
    <property type="entry name" value="EF-hand"/>
    <property type="match status" value="2"/>
</dbReference>
<reference evidence="3" key="1">
    <citation type="submission" date="2022-11" db="EMBL/GenBank/DDBJ databases">
        <title>Alteromonas sp. nov., isolated from sea water of the Qingdao.</title>
        <authorList>
            <person name="Wang Q."/>
        </authorList>
    </citation>
    <scope>NUCLEOTIDE SEQUENCE</scope>
    <source>
        <strain evidence="3">ASW11-7</strain>
    </source>
</reference>
<proteinExistence type="predicted"/>
<accession>A0ABT3P3X4</accession>
<dbReference type="InterPro" id="IPR002048">
    <property type="entry name" value="EF_hand_dom"/>
</dbReference>
<gene>
    <name evidence="3" type="ORF">OPS25_02970</name>
</gene>